<name>A0A1H2VG25_9RHOB</name>
<dbReference type="EMBL" id="FNOI01000002">
    <property type="protein sequence ID" value="SDW67293.1"/>
    <property type="molecule type" value="Genomic_DNA"/>
</dbReference>
<sequence>MAQSVNPAPPADEIHPTPAQVKKARMLVSMLGADFAKTSRHPFFRELAQTAVQPLEQAATVPDLSAALAKLVRRLGDAKAPQRPAERIEVAHQAEDRHDPARRQDARGDIMAQHPALIAKHLVTLPTSAQLEALRKLRGPTARQVAAYVAEMKT</sequence>
<proteinExistence type="predicted"/>
<dbReference type="RefSeq" id="WP_089946232.1">
    <property type="nucleotide sequence ID" value="NZ_FNOI01000002.1"/>
</dbReference>
<evidence type="ECO:0000256" key="1">
    <source>
        <dbReference type="SAM" id="MobiDB-lite"/>
    </source>
</evidence>
<dbReference type="STRING" id="670155.SAMN04488001_1512"/>
<dbReference type="Proteomes" id="UP000199441">
    <property type="component" value="Unassembled WGS sequence"/>
</dbReference>
<gene>
    <name evidence="2" type="ORF">SAMN04488001_1512</name>
</gene>
<dbReference type="OrthoDB" id="7847157at2"/>
<keyword evidence="3" id="KW-1185">Reference proteome</keyword>
<reference evidence="3" key="1">
    <citation type="submission" date="2016-10" db="EMBL/GenBank/DDBJ databases">
        <authorList>
            <person name="Varghese N."/>
            <person name="Submissions S."/>
        </authorList>
    </citation>
    <scope>NUCLEOTIDE SEQUENCE [LARGE SCALE GENOMIC DNA]</scope>
    <source>
        <strain evidence="3">DSM 26922</strain>
    </source>
</reference>
<feature type="compositionally biased region" description="Basic and acidic residues" evidence="1">
    <location>
        <begin position="84"/>
        <end position="103"/>
    </location>
</feature>
<feature type="region of interest" description="Disordered" evidence="1">
    <location>
        <begin position="77"/>
        <end position="103"/>
    </location>
</feature>
<accession>A0A1H2VG25</accession>
<evidence type="ECO:0000313" key="2">
    <source>
        <dbReference type="EMBL" id="SDW67293.1"/>
    </source>
</evidence>
<protein>
    <submittedName>
        <fullName evidence="2">Uncharacterized protein</fullName>
    </submittedName>
</protein>
<evidence type="ECO:0000313" key="3">
    <source>
        <dbReference type="Proteomes" id="UP000199441"/>
    </source>
</evidence>
<dbReference type="AlphaFoldDB" id="A0A1H2VG25"/>
<organism evidence="2 3">
    <name type="scientific">Litoreibacter albidus</name>
    <dbReference type="NCBI Taxonomy" id="670155"/>
    <lineage>
        <taxon>Bacteria</taxon>
        <taxon>Pseudomonadati</taxon>
        <taxon>Pseudomonadota</taxon>
        <taxon>Alphaproteobacteria</taxon>
        <taxon>Rhodobacterales</taxon>
        <taxon>Roseobacteraceae</taxon>
        <taxon>Litoreibacter</taxon>
    </lineage>
</organism>